<dbReference type="SUPFAM" id="SSF159894">
    <property type="entry name" value="YgaC/TfoX-N like"/>
    <property type="match status" value="1"/>
</dbReference>
<dbReference type="OrthoDB" id="1524907at2"/>
<dbReference type="Proteomes" id="UP000434582">
    <property type="component" value="Unassembled WGS sequence"/>
</dbReference>
<evidence type="ECO:0000259" key="2">
    <source>
        <dbReference type="Pfam" id="PF04993"/>
    </source>
</evidence>
<evidence type="ECO:0000313" key="4">
    <source>
        <dbReference type="Proteomes" id="UP000434582"/>
    </source>
</evidence>
<dbReference type="Pfam" id="PF04993">
    <property type="entry name" value="TfoX_N"/>
    <property type="match status" value="1"/>
</dbReference>
<organism evidence="3 4">
    <name type="scientific">Roseospira navarrensis</name>
    <dbReference type="NCBI Taxonomy" id="140058"/>
    <lineage>
        <taxon>Bacteria</taxon>
        <taxon>Pseudomonadati</taxon>
        <taxon>Pseudomonadota</taxon>
        <taxon>Alphaproteobacteria</taxon>
        <taxon>Rhodospirillales</taxon>
        <taxon>Rhodospirillaceae</taxon>
        <taxon>Roseospira</taxon>
    </lineage>
</organism>
<name>A0A7X1ZFV1_9PROT</name>
<dbReference type="InterPro" id="IPR007076">
    <property type="entry name" value="TfoX_N"/>
</dbReference>
<dbReference type="RefSeq" id="WP_153345221.1">
    <property type="nucleotide sequence ID" value="NZ_WIVE01000048.1"/>
</dbReference>
<comment type="caution">
    <text evidence="3">The sequence shown here is derived from an EMBL/GenBank/DDBJ whole genome shotgun (WGS) entry which is preliminary data.</text>
</comment>
<accession>A0A7X1ZFV1</accession>
<sequence>MSVSPAFRAHVVDLLDRAIGAVEDRRMFAGVGLFRDGLMIAILYDETFYLRTDAQTRPAFEDAGLEPFTPHSDTRRQVMPYHRAPDAALEDPEALRPWAEEALAAARRAATKRPAKGSTRRTKPAAP</sequence>
<gene>
    <name evidence="3" type="ORF">GHC57_13770</name>
</gene>
<proteinExistence type="predicted"/>
<evidence type="ECO:0000313" key="3">
    <source>
        <dbReference type="EMBL" id="MQX37587.1"/>
    </source>
</evidence>
<dbReference type="PANTHER" id="PTHR36121:SF1">
    <property type="entry name" value="PROTEIN SXY"/>
    <property type="match status" value="1"/>
</dbReference>
<protein>
    <submittedName>
        <fullName evidence="3">Transcriptional regulator</fullName>
    </submittedName>
</protein>
<feature type="region of interest" description="Disordered" evidence="1">
    <location>
        <begin position="105"/>
        <end position="127"/>
    </location>
</feature>
<reference evidence="3 4" key="1">
    <citation type="submission" date="2019-10" db="EMBL/GenBank/DDBJ databases">
        <title>Draft whole-genome sequence of the purple nonsulfur photosynthetic bacterium Roseospira navarrensis DSM 15114.</title>
        <authorList>
            <person name="Kyndt J.A."/>
            <person name="Meyer T.E."/>
        </authorList>
    </citation>
    <scope>NUCLEOTIDE SEQUENCE [LARGE SCALE GENOMIC DNA]</scope>
    <source>
        <strain evidence="3 4">DSM 15114</strain>
    </source>
</reference>
<evidence type="ECO:0000256" key="1">
    <source>
        <dbReference type="SAM" id="MobiDB-lite"/>
    </source>
</evidence>
<dbReference type="EMBL" id="WIVE01000048">
    <property type="protein sequence ID" value="MQX37587.1"/>
    <property type="molecule type" value="Genomic_DNA"/>
</dbReference>
<feature type="domain" description="TfoX N-terminal" evidence="2">
    <location>
        <begin position="14"/>
        <end position="106"/>
    </location>
</feature>
<keyword evidence="4" id="KW-1185">Reference proteome</keyword>
<dbReference type="AlphaFoldDB" id="A0A7X1ZFV1"/>
<dbReference type="PANTHER" id="PTHR36121">
    <property type="entry name" value="PROTEIN SXY"/>
    <property type="match status" value="1"/>
</dbReference>
<dbReference type="Gene3D" id="3.30.1460.30">
    <property type="entry name" value="YgaC/TfoX-N like chaperone"/>
    <property type="match status" value="1"/>
</dbReference>
<dbReference type="InterPro" id="IPR047525">
    <property type="entry name" value="TfoX-like"/>
</dbReference>
<feature type="compositionally biased region" description="Basic residues" evidence="1">
    <location>
        <begin position="109"/>
        <end position="127"/>
    </location>
</feature>